<dbReference type="InterPro" id="IPR006148">
    <property type="entry name" value="Glc/Gal-6P_isomerase"/>
</dbReference>
<dbReference type="PANTHER" id="PTHR11280:SF5">
    <property type="entry name" value="GLUCOSAMINE-6-PHOSPHATE ISOMERASE"/>
    <property type="match status" value="1"/>
</dbReference>
<dbReference type="SUPFAM" id="SSF100950">
    <property type="entry name" value="NagB/RpiA/CoA transferase-like"/>
    <property type="match status" value="1"/>
</dbReference>
<dbReference type="GO" id="GO:0016853">
    <property type="term" value="F:isomerase activity"/>
    <property type="evidence" value="ECO:0007669"/>
    <property type="project" value="UniProtKB-KW"/>
</dbReference>
<dbReference type="InterPro" id="IPR018321">
    <property type="entry name" value="Glucosamine6P_isomerase_CS"/>
</dbReference>
<keyword evidence="4 6" id="KW-0119">Carbohydrate metabolism</keyword>
<evidence type="ECO:0000256" key="2">
    <source>
        <dbReference type="ARBA" id="ARBA00005526"/>
    </source>
</evidence>
<dbReference type="GO" id="GO:0005829">
    <property type="term" value="C:cytosol"/>
    <property type="evidence" value="ECO:0007669"/>
    <property type="project" value="UniProtKB-ARBA"/>
</dbReference>
<comment type="function">
    <text evidence="5">Catalyzes the reversible conversion of alpha-D-glucosamine 6-phosphate (GlcN-6P) into beta-D-fructose 6-phosphate (Fru-6P) and ammonium ion, a regulatory reaction step in de novo uridine diphosphate-N-acetyl-alpha-D-glucosamine (UDP-GlcNAc) biosynthesis via hexosamine pathway.</text>
</comment>
<dbReference type="AlphaFoldDB" id="A0A068SD19"/>
<keyword evidence="10" id="KW-1185">Reference proteome</keyword>
<evidence type="ECO:0000259" key="8">
    <source>
        <dbReference type="Pfam" id="PF01182"/>
    </source>
</evidence>
<evidence type="ECO:0000256" key="3">
    <source>
        <dbReference type="ARBA" id="ARBA00022801"/>
    </source>
</evidence>
<comment type="catalytic activity">
    <reaction evidence="1 6">
        <text>alpha-D-glucosamine 6-phosphate + H2O = beta-D-fructose 6-phosphate + NH4(+)</text>
        <dbReference type="Rhea" id="RHEA:12172"/>
        <dbReference type="ChEBI" id="CHEBI:15377"/>
        <dbReference type="ChEBI" id="CHEBI:28938"/>
        <dbReference type="ChEBI" id="CHEBI:57634"/>
        <dbReference type="ChEBI" id="CHEBI:75989"/>
        <dbReference type="EC" id="3.5.99.6"/>
    </reaction>
</comment>
<evidence type="ECO:0000256" key="1">
    <source>
        <dbReference type="ARBA" id="ARBA00000644"/>
    </source>
</evidence>
<dbReference type="GO" id="GO:0006043">
    <property type="term" value="P:glucosamine catabolic process"/>
    <property type="evidence" value="ECO:0007669"/>
    <property type="project" value="TreeGrafter"/>
</dbReference>
<dbReference type="GO" id="GO:0004342">
    <property type="term" value="F:glucosamine-6-phosphate deaminase activity"/>
    <property type="evidence" value="ECO:0007669"/>
    <property type="project" value="UniProtKB-UniRule"/>
</dbReference>
<accession>A0A068SD19</accession>
<evidence type="ECO:0000313" key="10">
    <source>
        <dbReference type="Proteomes" id="UP000027586"/>
    </source>
</evidence>
<gene>
    <name evidence="9" type="ORF">LCOR_10538.1</name>
</gene>
<dbReference type="FunFam" id="3.40.50.1360:FF:000002">
    <property type="entry name" value="Glucosamine-6-phosphate deaminase"/>
    <property type="match status" value="1"/>
</dbReference>
<dbReference type="GO" id="GO:0005975">
    <property type="term" value="P:carbohydrate metabolic process"/>
    <property type="evidence" value="ECO:0007669"/>
    <property type="project" value="InterPro"/>
</dbReference>
<dbReference type="Proteomes" id="UP000027586">
    <property type="component" value="Unassembled WGS sequence"/>
</dbReference>
<dbReference type="OrthoDB" id="7663298at2759"/>
<feature type="region of interest" description="Disordered" evidence="7">
    <location>
        <begin position="298"/>
        <end position="354"/>
    </location>
</feature>
<dbReference type="EC" id="3.5.99.6" evidence="6"/>
<evidence type="ECO:0000256" key="5">
    <source>
        <dbReference type="ARBA" id="ARBA00049961"/>
    </source>
</evidence>
<dbReference type="HAMAP" id="MF_01241">
    <property type="entry name" value="GlcN6P_deamin"/>
    <property type="match status" value="1"/>
</dbReference>
<dbReference type="CDD" id="cd01399">
    <property type="entry name" value="GlcN6P_deaminase"/>
    <property type="match status" value="1"/>
</dbReference>
<dbReference type="EMBL" id="CBTN010000074">
    <property type="protein sequence ID" value="CDH59732.1"/>
    <property type="molecule type" value="Genomic_DNA"/>
</dbReference>
<evidence type="ECO:0000256" key="6">
    <source>
        <dbReference type="RuleBase" id="RU361197"/>
    </source>
</evidence>
<keyword evidence="9" id="KW-0413">Isomerase</keyword>
<dbReference type="GO" id="GO:0042802">
    <property type="term" value="F:identical protein binding"/>
    <property type="evidence" value="ECO:0007669"/>
    <property type="project" value="TreeGrafter"/>
</dbReference>
<dbReference type="InterPro" id="IPR037171">
    <property type="entry name" value="NagB/RpiA_transferase-like"/>
</dbReference>
<protein>
    <recommendedName>
        <fullName evidence="6">Glucosamine-6-phosphate isomerase</fullName>
        <ecNumber evidence="6">3.5.99.6</ecNumber>
    </recommendedName>
    <alternativeName>
        <fullName evidence="6">Glucosamine-6-phosphate isomerase</fullName>
    </alternativeName>
</protein>
<dbReference type="STRING" id="1263082.A0A068SD19"/>
<dbReference type="GO" id="GO:0019262">
    <property type="term" value="P:N-acetylneuraminate catabolic process"/>
    <property type="evidence" value="ECO:0007669"/>
    <property type="project" value="TreeGrafter"/>
</dbReference>
<dbReference type="NCBIfam" id="TIGR00502">
    <property type="entry name" value="nagB"/>
    <property type="match status" value="1"/>
</dbReference>
<dbReference type="PROSITE" id="PS01161">
    <property type="entry name" value="GLC_GALNAC_ISOMERASE"/>
    <property type="match status" value="1"/>
</dbReference>
<reference evidence="9" key="1">
    <citation type="submission" date="2013-08" db="EMBL/GenBank/DDBJ databases">
        <title>Gene expansion shapes genome architecture in the human pathogen Lichtheimia corymbifera: an evolutionary genomics analysis in the ancient terrestrial Mucorales (Mucoromycotina).</title>
        <authorList>
            <person name="Schwartze V.U."/>
            <person name="Winter S."/>
            <person name="Shelest E."/>
            <person name="Marcet-Houben M."/>
            <person name="Horn F."/>
            <person name="Wehner S."/>
            <person name="Hoffmann K."/>
            <person name="Riege K."/>
            <person name="Sammeth M."/>
            <person name="Nowrousian M."/>
            <person name="Valiante V."/>
            <person name="Linde J."/>
            <person name="Jacobsen I.D."/>
            <person name="Marz M."/>
            <person name="Brakhage A.A."/>
            <person name="Gabaldon T."/>
            <person name="Bocker S."/>
            <person name="Voigt K."/>
        </authorList>
    </citation>
    <scope>NUCLEOTIDE SEQUENCE [LARGE SCALE GENOMIC DNA]</scope>
    <source>
        <strain evidence="9">FSU 9682</strain>
    </source>
</reference>
<dbReference type="Gene3D" id="3.40.50.1360">
    <property type="match status" value="1"/>
</dbReference>
<dbReference type="PANTHER" id="PTHR11280">
    <property type="entry name" value="GLUCOSAMINE-6-PHOSPHATE ISOMERASE"/>
    <property type="match status" value="1"/>
</dbReference>
<dbReference type="InterPro" id="IPR004547">
    <property type="entry name" value="Glucosamine6P_isomerase"/>
</dbReference>
<sequence>MRLVVRQDYEEVSSWIAHYIKERIKQFQPTKERPFVLGLPTGSSPIGCYRRLADFCKTGELSFKNVVTFNMDEYVGIPRDHPESYYSFMWTHLFQHIDILPENIHVLDGNAADLDEECRRYEASILAHGGIELFLGGIGPDGHIAFNEPGSSLTSRTRVKTLAYETIIANARFFDGDITKVPKLALTVGVATIMDAREVCIIITGAHKSIALAKCVEEGVNHMWTVSAIQMHPKGLIVCDEDATLELHVKTVKYFKSIEHVHQSLIGKENLGLQGELLSNAGQHSAGAVVRGREQVKQLLSDEESDTNDVRSEDGQSADSVASPTKRRRTTADSLLPPASSLTSENISSSTTKP</sequence>
<dbReference type="VEuPathDB" id="FungiDB:LCOR_10538.1"/>
<evidence type="ECO:0000256" key="4">
    <source>
        <dbReference type="ARBA" id="ARBA00023277"/>
    </source>
</evidence>
<feature type="compositionally biased region" description="Low complexity" evidence="7">
    <location>
        <begin position="340"/>
        <end position="354"/>
    </location>
</feature>
<comment type="caution">
    <text evidence="9">The sequence shown here is derived from an EMBL/GenBank/DDBJ whole genome shotgun (WGS) entry which is preliminary data.</text>
</comment>
<dbReference type="Pfam" id="PF01182">
    <property type="entry name" value="Glucosamine_iso"/>
    <property type="match status" value="1"/>
</dbReference>
<feature type="domain" description="Glucosamine/galactosamine-6-phosphate isomerase" evidence="8">
    <location>
        <begin position="8"/>
        <end position="230"/>
    </location>
</feature>
<keyword evidence="3 6" id="KW-0378">Hydrolase</keyword>
<proteinExistence type="inferred from homology"/>
<evidence type="ECO:0000313" key="9">
    <source>
        <dbReference type="EMBL" id="CDH59732.1"/>
    </source>
</evidence>
<name>A0A068SD19_9FUNG</name>
<dbReference type="GO" id="GO:0006046">
    <property type="term" value="P:N-acetylglucosamine catabolic process"/>
    <property type="evidence" value="ECO:0007669"/>
    <property type="project" value="TreeGrafter"/>
</dbReference>
<evidence type="ECO:0000256" key="7">
    <source>
        <dbReference type="SAM" id="MobiDB-lite"/>
    </source>
</evidence>
<organism evidence="9 10">
    <name type="scientific">Lichtheimia corymbifera JMRC:FSU:9682</name>
    <dbReference type="NCBI Taxonomy" id="1263082"/>
    <lineage>
        <taxon>Eukaryota</taxon>
        <taxon>Fungi</taxon>
        <taxon>Fungi incertae sedis</taxon>
        <taxon>Mucoromycota</taxon>
        <taxon>Mucoromycotina</taxon>
        <taxon>Mucoromycetes</taxon>
        <taxon>Mucorales</taxon>
        <taxon>Lichtheimiaceae</taxon>
        <taxon>Lichtheimia</taxon>
    </lineage>
</organism>
<comment type="similarity">
    <text evidence="2 6">Belongs to the glucosamine/galactosamine-6-phosphate isomerase family.</text>
</comment>